<dbReference type="NCBIfam" id="TIGR00089">
    <property type="entry name" value="MiaB/RimO family radical SAM methylthiotransferase"/>
    <property type="match status" value="1"/>
</dbReference>
<dbReference type="PROSITE" id="PS01278">
    <property type="entry name" value="MTTASE_RADICAL"/>
    <property type="match status" value="1"/>
</dbReference>
<dbReference type="EC" id="2.8.4.4" evidence="8"/>
<dbReference type="RefSeq" id="WP_200674375.1">
    <property type="nucleotide sequence ID" value="NZ_JAACYA010000002.1"/>
</dbReference>
<feature type="domain" description="TRAM" evidence="9">
    <location>
        <begin position="362"/>
        <end position="431"/>
    </location>
</feature>
<dbReference type="PROSITE" id="PS50926">
    <property type="entry name" value="TRAM"/>
    <property type="match status" value="1"/>
</dbReference>
<comment type="subcellular location">
    <subcellularLocation>
        <location evidence="8">Cytoplasm</location>
    </subcellularLocation>
</comment>
<dbReference type="SMART" id="SM00729">
    <property type="entry name" value="Elp3"/>
    <property type="match status" value="1"/>
</dbReference>
<keyword evidence="12" id="KW-0689">Ribosomal protein</keyword>
<organism evidence="12 13">
    <name type="scientific">Persephonella atlantica</name>
    <dbReference type="NCBI Taxonomy" id="2699429"/>
    <lineage>
        <taxon>Bacteria</taxon>
        <taxon>Pseudomonadati</taxon>
        <taxon>Aquificota</taxon>
        <taxon>Aquificia</taxon>
        <taxon>Aquificales</taxon>
        <taxon>Hydrogenothermaceae</taxon>
        <taxon>Persephonella</taxon>
    </lineage>
</organism>
<comment type="caution">
    <text evidence="12">The sequence shown here is derived from an EMBL/GenBank/DDBJ whole genome shotgun (WGS) entry which is preliminary data.</text>
</comment>
<dbReference type="Pfam" id="PF04055">
    <property type="entry name" value="Radical_SAM"/>
    <property type="match status" value="1"/>
</dbReference>
<dbReference type="GO" id="GO:0005840">
    <property type="term" value="C:ribosome"/>
    <property type="evidence" value="ECO:0007669"/>
    <property type="project" value="UniProtKB-KW"/>
</dbReference>
<dbReference type="PROSITE" id="PS51449">
    <property type="entry name" value="MTTASE_N"/>
    <property type="match status" value="1"/>
</dbReference>
<feature type="domain" description="MTTase N-terminal" evidence="10">
    <location>
        <begin position="1"/>
        <end position="115"/>
    </location>
</feature>
<proteinExistence type="inferred from homology"/>
<dbReference type="Pfam" id="PF18693">
    <property type="entry name" value="TRAM_2"/>
    <property type="match status" value="1"/>
</dbReference>
<name>A0ABS1GJ71_9AQUI</name>
<dbReference type="InterPro" id="IPR006638">
    <property type="entry name" value="Elp3/MiaA/NifB-like_rSAM"/>
</dbReference>
<dbReference type="Proteomes" id="UP000772812">
    <property type="component" value="Unassembled WGS sequence"/>
</dbReference>
<dbReference type="InterPro" id="IPR013848">
    <property type="entry name" value="Methylthiotransferase_N"/>
</dbReference>
<feature type="domain" description="Radical SAM core" evidence="11">
    <location>
        <begin position="128"/>
        <end position="359"/>
    </location>
</feature>
<evidence type="ECO:0000259" key="11">
    <source>
        <dbReference type="PROSITE" id="PS51918"/>
    </source>
</evidence>
<feature type="binding site" evidence="8">
    <location>
        <position position="142"/>
    </location>
    <ligand>
        <name>[4Fe-4S] cluster</name>
        <dbReference type="ChEBI" id="CHEBI:49883"/>
        <label>2</label>
        <note>4Fe-4S-S-AdoMet</note>
    </ligand>
</feature>
<evidence type="ECO:0000256" key="8">
    <source>
        <dbReference type="HAMAP-Rule" id="MF_01865"/>
    </source>
</evidence>
<keyword evidence="4 8" id="KW-0949">S-adenosyl-L-methionine</keyword>
<dbReference type="InterPro" id="IPR020612">
    <property type="entry name" value="Methylthiotransferase_CS"/>
</dbReference>
<evidence type="ECO:0000313" key="12">
    <source>
        <dbReference type="EMBL" id="MBK3332977.1"/>
    </source>
</evidence>
<feature type="binding site" evidence="8">
    <location>
        <position position="149"/>
    </location>
    <ligand>
        <name>[4Fe-4S] cluster</name>
        <dbReference type="ChEBI" id="CHEBI:49883"/>
        <label>2</label>
        <note>4Fe-4S-S-AdoMet</note>
    </ligand>
</feature>
<dbReference type="SFLD" id="SFLDS00029">
    <property type="entry name" value="Radical_SAM"/>
    <property type="match status" value="1"/>
</dbReference>
<dbReference type="SUPFAM" id="SSF102114">
    <property type="entry name" value="Radical SAM enzymes"/>
    <property type="match status" value="1"/>
</dbReference>
<dbReference type="EMBL" id="JAACYA010000002">
    <property type="protein sequence ID" value="MBK3332977.1"/>
    <property type="molecule type" value="Genomic_DNA"/>
</dbReference>
<comment type="cofactor">
    <cofactor evidence="8">
        <name>[4Fe-4S] cluster</name>
        <dbReference type="ChEBI" id="CHEBI:49883"/>
    </cofactor>
    <text evidence="8">Binds 2 [4Fe-4S] clusters. One cluster is coordinated with 3 cysteines and an exchangeable S-adenosyl-L-methionine.</text>
</comment>
<protein>
    <recommendedName>
        <fullName evidence="8">Ribosomal protein uS12 methylthiotransferase RimO</fullName>
        <shortName evidence="8">uS12 MTTase</shortName>
        <shortName evidence="8">uS12 methylthiotransferase</shortName>
        <ecNumber evidence="8">2.8.4.4</ecNumber>
    </recommendedName>
    <alternativeName>
        <fullName evidence="8">Ribosomal protein uS12 (aspartate-C(3))-methylthiotransferase</fullName>
    </alternativeName>
    <alternativeName>
        <fullName evidence="8">Ribosome maturation factor RimO</fullName>
    </alternativeName>
</protein>
<keyword evidence="3 8" id="KW-0808">Transferase</keyword>
<reference evidence="12 13" key="1">
    <citation type="journal article" date="2021" name="Syst. Appl. Microbiol.">
        <title>Persephonella atlantica sp. nov.: How to adapt to physico-chemical gradients in high temperature hydrothermal habitats.</title>
        <authorList>
            <person name="Francois D.X."/>
            <person name="Godfroy A."/>
            <person name="Mathien C."/>
            <person name="Aube J."/>
            <person name="Cathalot C."/>
            <person name="Lesongeur F."/>
            <person name="L'Haridon S."/>
            <person name="Philippon X."/>
            <person name="Roussel E.G."/>
        </authorList>
    </citation>
    <scope>NUCLEOTIDE SEQUENCE [LARGE SCALE GENOMIC DNA]</scope>
    <source>
        <strain evidence="12 13">MO1340</strain>
    </source>
</reference>
<evidence type="ECO:0000256" key="7">
    <source>
        <dbReference type="ARBA" id="ARBA00023014"/>
    </source>
</evidence>
<dbReference type="SFLD" id="SFLDG01082">
    <property type="entry name" value="B12-binding_domain_containing"/>
    <property type="match status" value="1"/>
</dbReference>
<feature type="binding site" evidence="8">
    <location>
        <position position="46"/>
    </location>
    <ligand>
        <name>[4Fe-4S] cluster</name>
        <dbReference type="ChEBI" id="CHEBI:49883"/>
        <label>1</label>
    </ligand>
</feature>
<dbReference type="CDD" id="cd01335">
    <property type="entry name" value="Radical_SAM"/>
    <property type="match status" value="1"/>
</dbReference>
<keyword evidence="2 8" id="KW-0963">Cytoplasm</keyword>
<dbReference type="Pfam" id="PF00919">
    <property type="entry name" value="UPF0004"/>
    <property type="match status" value="1"/>
</dbReference>
<keyword evidence="5 8" id="KW-0479">Metal-binding</keyword>
<dbReference type="InterPro" id="IPR007197">
    <property type="entry name" value="rSAM"/>
</dbReference>
<sequence length="431" mass="49928">MKIGVVSLGCPKNLVDTELLLGKLKTGKAEIVSSLEDADVIIINTCGFIDAAKEESIDTILEISRLKKYGKKIVVTGCLVERYKEELEREIPEVDMFVDLKQELKIPEKIGIEIPEKDINIYRERVITTPSHTAYLKISEGCDHTCAFCAIPQIRGRHRSRSIQSIVDEAKALADKGVKEINIVSQDTSFYGTDLYGKQKLWELIKQLEKIEGIKWIRLYYLYPTTIDEDFFKRMKDSEKLVRYLEMPIQHSEDKLLKDMMRGYRKSRIEKILEWKEKYIPEAAVRTAVIVGFPTETEKEFEALKEFISDAKFDWLGVFTYSHEERTPAFERFEDAVPQEEKLRRKNEILQLQERITEEKNRQMVGKEMELLIDGFSEEWETLPVGRTYRSAFEIDGIVYVEATQPVKIGEFAKVKIKDVVDTVDMVGELL</sequence>
<comment type="function">
    <text evidence="8">Catalyzes the methylthiolation of an aspartic acid residue of ribosomal protein uS12.</text>
</comment>
<comment type="catalytic activity">
    <reaction evidence="8">
        <text>L-aspartate(89)-[ribosomal protein uS12]-hydrogen + (sulfur carrier)-SH + AH2 + 2 S-adenosyl-L-methionine = 3-methylsulfanyl-L-aspartate(89)-[ribosomal protein uS12]-hydrogen + (sulfur carrier)-H + 5'-deoxyadenosine + L-methionine + A + S-adenosyl-L-homocysteine + 2 H(+)</text>
        <dbReference type="Rhea" id="RHEA:37087"/>
        <dbReference type="Rhea" id="RHEA-COMP:10460"/>
        <dbReference type="Rhea" id="RHEA-COMP:10461"/>
        <dbReference type="Rhea" id="RHEA-COMP:14737"/>
        <dbReference type="Rhea" id="RHEA-COMP:14739"/>
        <dbReference type="ChEBI" id="CHEBI:13193"/>
        <dbReference type="ChEBI" id="CHEBI:15378"/>
        <dbReference type="ChEBI" id="CHEBI:17319"/>
        <dbReference type="ChEBI" id="CHEBI:17499"/>
        <dbReference type="ChEBI" id="CHEBI:29917"/>
        <dbReference type="ChEBI" id="CHEBI:29961"/>
        <dbReference type="ChEBI" id="CHEBI:57844"/>
        <dbReference type="ChEBI" id="CHEBI:57856"/>
        <dbReference type="ChEBI" id="CHEBI:59789"/>
        <dbReference type="ChEBI" id="CHEBI:64428"/>
        <dbReference type="ChEBI" id="CHEBI:73599"/>
        <dbReference type="EC" id="2.8.4.4"/>
    </reaction>
</comment>
<feature type="binding site" evidence="8">
    <location>
        <position position="10"/>
    </location>
    <ligand>
        <name>[4Fe-4S] cluster</name>
        <dbReference type="ChEBI" id="CHEBI:49883"/>
        <label>1</label>
    </ligand>
</feature>
<feature type="binding site" evidence="8">
    <location>
        <position position="78"/>
    </location>
    <ligand>
        <name>[4Fe-4S] cluster</name>
        <dbReference type="ChEBI" id="CHEBI:49883"/>
        <label>1</label>
    </ligand>
</feature>
<dbReference type="Gene3D" id="3.40.50.12160">
    <property type="entry name" value="Methylthiotransferase, N-terminal domain"/>
    <property type="match status" value="1"/>
</dbReference>
<evidence type="ECO:0000256" key="4">
    <source>
        <dbReference type="ARBA" id="ARBA00022691"/>
    </source>
</evidence>
<keyword evidence="13" id="KW-1185">Reference proteome</keyword>
<dbReference type="Gene3D" id="2.40.50.140">
    <property type="entry name" value="Nucleic acid-binding proteins"/>
    <property type="match status" value="1"/>
</dbReference>
<feature type="binding site" evidence="8">
    <location>
        <position position="146"/>
    </location>
    <ligand>
        <name>[4Fe-4S] cluster</name>
        <dbReference type="ChEBI" id="CHEBI:49883"/>
        <label>2</label>
        <note>4Fe-4S-S-AdoMet</note>
    </ligand>
</feature>
<dbReference type="PANTHER" id="PTHR43837">
    <property type="entry name" value="RIBOSOMAL PROTEIN S12 METHYLTHIOTRANSFERASE RIMO"/>
    <property type="match status" value="1"/>
</dbReference>
<dbReference type="HAMAP" id="MF_01865">
    <property type="entry name" value="MTTase_RimO"/>
    <property type="match status" value="1"/>
</dbReference>
<evidence type="ECO:0000313" key="13">
    <source>
        <dbReference type="Proteomes" id="UP000772812"/>
    </source>
</evidence>
<evidence type="ECO:0000256" key="3">
    <source>
        <dbReference type="ARBA" id="ARBA00022679"/>
    </source>
</evidence>
<accession>A0ABS1GJ71</accession>
<dbReference type="InterPro" id="IPR005839">
    <property type="entry name" value="Methylthiotransferase"/>
</dbReference>
<dbReference type="GO" id="GO:0103039">
    <property type="term" value="F:protein methylthiotransferase activity"/>
    <property type="evidence" value="ECO:0007669"/>
    <property type="project" value="UniProtKB-EC"/>
</dbReference>
<dbReference type="InterPro" id="IPR038135">
    <property type="entry name" value="Methylthiotransferase_N_sf"/>
</dbReference>
<evidence type="ECO:0000256" key="6">
    <source>
        <dbReference type="ARBA" id="ARBA00023004"/>
    </source>
</evidence>
<evidence type="ECO:0000259" key="10">
    <source>
        <dbReference type="PROSITE" id="PS51449"/>
    </source>
</evidence>
<dbReference type="InterPro" id="IPR023404">
    <property type="entry name" value="rSAM_horseshoe"/>
</dbReference>
<dbReference type="SFLD" id="SFLDG01061">
    <property type="entry name" value="methylthiotransferase"/>
    <property type="match status" value="1"/>
</dbReference>
<dbReference type="NCBIfam" id="TIGR01125">
    <property type="entry name" value="30S ribosomal protein S12 methylthiotransferase RimO"/>
    <property type="match status" value="1"/>
</dbReference>
<keyword evidence="1 8" id="KW-0004">4Fe-4S</keyword>
<dbReference type="InterPro" id="IPR012340">
    <property type="entry name" value="NA-bd_OB-fold"/>
</dbReference>
<comment type="similarity">
    <text evidence="8">Belongs to the methylthiotransferase family. RimO subfamily.</text>
</comment>
<keyword evidence="12" id="KW-0687">Ribonucleoprotein</keyword>
<dbReference type="InterPro" id="IPR002792">
    <property type="entry name" value="TRAM_dom"/>
</dbReference>
<keyword evidence="7 8" id="KW-0411">Iron-sulfur</keyword>
<dbReference type="InterPro" id="IPR005840">
    <property type="entry name" value="Ribosomal_uS12_MeSTrfase_RimO"/>
</dbReference>
<dbReference type="SFLD" id="SFLDF00274">
    <property type="entry name" value="ribosomal_protein_S12_methylth"/>
    <property type="match status" value="1"/>
</dbReference>
<dbReference type="InterPro" id="IPR058240">
    <property type="entry name" value="rSAM_sf"/>
</dbReference>
<evidence type="ECO:0000256" key="5">
    <source>
        <dbReference type="ARBA" id="ARBA00022723"/>
    </source>
</evidence>
<evidence type="ECO:0000259" key="9">
    <source>
        <dbReference type="PROSITE" id="PS50926"/>
    </source>
</evidence>
<evidence type="ECO:0000256" key="1">
    <source>
        <dbReference type="ARBA" id="ARBA00022485"/>
    </source>
</evidence>
<gene>
    <name evidence="8 12" type="primary">rimO</name>
    <name evidence="12" type="ORF">GWK41_07835</name>
</gene>
<keyword evidence="6 8" id="KW-0408">Iron</keyword>
<dbReference type="PROSITE" id="PS51918">
    <property type="entry name" value="RADICAL_SAM"/>
    <property type="match status" value="1"/>
</dbReference>
<evidence type="ECO:0000256" key="2">
    <source>
        <dbReference type="ARBA" id="ARBA00022490"/>
    </source>
</evidence>
<dbReference type="PANTHER" id="PTHR43837:SF1">
    <property type="entry name" value="RIBOSOMAL PROTEIN US12 METHYLTHIOTRANSFERASE RIMO"/>
    <property type="match status" value="1"/>
</dbReference>
<dbReference type="Gene3D" id="3.80.30.20">
    <property type="entry name" value="tm_1862 like domain"/>
    <property type="match status" value="1"/>
</dbReference>